<dbReference type="GO" id="GO:0007178">
    <property type="term" value="P:cell surface receptor protein serine/threonine kinase signaling pathway"/>
    <property type="evidence" value="ECO:0007669"/>
    <property type="project" value="TreeGrafter"/>
</dbReference>
<feature type="domain" description="ECSIT C-terminal" evidence="13">
    <location>
        <begin position="255"/>
        <end position="378"/>
    </location>
</feature>
<dbReference type="InterPro" id="IPR010418">
    <property type="entry name" value="ECSIT"/>
</dbReference>
<keyword evidence="7" id="KW-0399">Innate immunity</keyword>
<feature type="region of interest" description="Disordered" evidence="12">
    <location>
        <begin position="385"/>
        <end position="415"/>
    </location>
</feature>
<dbReference type="Gene3D" id="1.25.40.10">
    <property type="entry name" value="Tetratricopeptide repeat domain"/>
    <property type="match status" value="1"/>
</dbReference>
<dbReference type="Pfam" id="PF14784">
    <property type="entry name" value="ECSIT_C"/>
    <property type="match status" value="1"/>
</dbReference>
<protein>
    <recommendedName>
        <fullName evidence="5">Evolutionarily conserved signaling intermediate in Toll pathway, mitochondrial</fullName>
    </recommendedName>
</protein>
<name>A0A8D8SQH9_9HEMI</name>
<keyword evidence="6" id="KW-0963">Cytoplasm</keyword>
<evidence type="ECO:0000256" key="11">
    <source>
        <dbReference type="ARBA" id="ARBA00023242"/>
    </source>
</evidence>
<dbReference type="InterPro" id="IPR029342">
    <property type="entry name" value="ECIST_C"/>
</dbReference>
<dbReference type="GO" id="GO:0005739">
    <property type="term" value="C:mitochondrion"/>
    <property type="evidence" value="ECO:0007669"/>
    <property type="project" value="UniProtKB-SubCell"/>
</dbReference>
<organism evidence="14">
    <name type="scientific">Cacopsylla melanoneura</name>
    <dbReference type="NCBI Taxonomy" id="428564"/>
    <lineage>
        <taxon>Eukaryota</taxon>
        <taxon>Metazoa</taxon>
        <taxon>Ecdysozoa</taxon>
        <taxon>Arthropoda</taxon>
        <taxon>Hexapoda</taxon>
        <taxon>Insecta</taxon>
        <taxon>Pterygota</taxon>
        <taxon>Neoptera</taxon>
        <taxon>Paraneoptera</taxon>
        <taxon>Hemiptera</taxon>
        <taxon>Sternorrhyncha</taxon>
        <taxon>Psylloidea</taxon>
        <taxon>Psyllidae</taxon>
        <taxon>Psyllinae</taxon>
        <taxon>Cacopsylla</taxon>
    </lineage>
</organism>
<reference evidence="14" key="1">
    <citation type="submission" date="2021-05" db="EMBL/GenBank/DDBJ databases">
        <authorList>
            <person name="Alioto T."/>
            <person name="Alioto T."/>
            <person name="Gomez Garrido J."/>
        </authorList>
    </citation>
    <scope>NUCLEOTIDE SEQUENCE</scope>
</reference>
<dbReference type="PANTHER" id="PTHR13113:SF1">
    <property type="entry name" value="EVOLUTIONARILY CONSERVED SIGNALING INTERMEDIATE IN TOLL PATHWAY, MITOCHONDRIAL"/>
    <property type="match status" value="1"/>
</dbReference>
<evidence type="ECO:0000256" key="1">
    <source>
        <dbReference type="ARBA" id="ARBA00004123"/>
    </source>
</evidence>
<feature type="compositionally biased region" description="Basic and acidic residues" evidence="12">
    <location>
        <begin position="402"/>
        <end position="415"/>
    </location>
</feature>
<evidence type="ECO:0000256" key="5">
    <source>
        <dbReference type="ARBA" id="ARBA00019998"/>
    </source>
</evidence>
<dbReference type="InterPro" id="IPR011990">
    <property type="entry name" value="TPR-like_helical_dom_sf"/>
</dbReference>
<comment type="subcellular location">
    <subcellularLocation>
        <location evidence="3">Cytoplasm</location>
    </subcellularLocation>
    <subcellularLocation>
        <location evidence="2">Mitochondrion</location>
    </subcellularLocation>
    <subcellularLocation>
        <location evidence="1">Nucleus</location>
    </subcellularLocation>
</comment>
<evidence type="ECO:0000256" key="3">
    <source>
        <dbReference type="ARBA" id="ARBA00004496"/>
    </source>
</evidence>
<evidence type="ECO:0000313" key="14">
    <source>
        <dbReference type="EMBL" id="CAG6672420.1"/>
    </source>
</evidence>
<evidence type="ECO:0000256" key="2">
    <source>
        <dbReference type="ARBA" id="ARBA00004173"/>
    </source>
</evidence>
<accession>A0A8D8SQH9</accession>
<dbReference type="PANTHER" id="PTHR13113">
    <property type="entry name" value="ECSIT EVOLUTIONARILY CONSERVED SIGNALING INTERMEDIATE IN TOLL PATHWAYS"/>
    <property type="match status" value="1"/>
</dbReference>
<dbReference type="GO" id="GO:0005634">
    <property type="term" value="C:nucleus"/>
    <property type="evidence" value="ECO:0007669"/>
    <property type="project" value="UniProtKB-SubCell"/>
</dbReference>
<keyword evidence="9" id="KW-0809">Transit peptide</keyword>
<evidence type="ECO:0000256" key="4">
    <source>
        <dbReference type="ARBA" id="ARBA00007674"/>
    </source>
</evidence>
<keyword evidence="11" id="KW-0539">Nucleus</keyword>
<evidence type="ECO:0000256" key="10">
    <source>
        <dbReference type="ARBA" id="ARBA00023128"/>
    </source>
</evidence>
<dbReference type="Pfam" id="PF06239">
    <property type="entry name" value="ECSIT_N"/>
    <property type="match status" value="1"/>
</dbReference>
<dbReference type="SMART" id="SM01284">
    <property type="entry name" value="ECSIT_Cterm"/>
    <property type="match status" value="1"/>
</dbReference>
<evidence type="ECO:0000256" key="9">
    <source>
        <dbReference type="ARBA" id="ARBA00022946"/>
    </source>
</evidence>
<evidence type="ECO:0000256" key="8">
    <source>
        <dbReference type="ARBA" id="ARBA00022859"/>
    </source>
</evidence>
<dbReference type="GO" id="GO:0045087">
    <property type="term" value="P:innate immune response"/>
    <property type="evidence" value="ECO:0007669"/>
    <property type="project" value="UniProtKB-KW"/>
</dbReference>
<keyword evidence="10" id="KW-0496">Mitochondrion</keyword>
<proteinExistence type="inferred from homology"/>
<dbReference type="InterPro" id="IPR046448">
    <property type="entry name" value="ECSIT_N"/>
</dbReference>
<evidence type="ECO:0000256" key="12">
    <source>
        <dbReference type="SAM" id="MobiDB-lite"/>
    </source>
</evidence>
<dbReference type="EMBL" id="HBUF01228509">
    <property type="protein sequence ID" value="CAG6672420.1"/>
    <property type="molecule type" value="Transcribed_RNA"/>
</dbReference>
<evidence type="ECO:0000256" key="7">
    <source>
        <dbReference type="ARBA" id="ARBA00022588"/>
    </source>
</evidence>
<sequence length="456" mass="52841">MFNLLKCVLNLSIRTKCPTQLVPEGTKYCTSLNQSIVVNFTPLHVTICTRKFSSKKDKQLMDYVPRNFNDLDQKNKDTFIQVIDTFKEITRQKTGHVEFIDSALKYMKDFGVHKDLDVYKELINVLPKGKMVPENFIQSEFMHYPKQQNCIINLLEQMEENGVIPDWETQTILINIFGERGYPVRKYYRMMYWMPKFRNASPWILPNPVPSDTFLLAKLAIERIMSVDTRAKVTVYDSADIPDAIDDTWIVSGISEAQRGLIATHPKEMSIYVEGGFRIWLRDQSIVYYILRSDPDPEKEYVQEDPDDLRNLIDPFLIPDLFELKKKERSVHEQEDGIILAVAATGSSSQDSLLSWVRALEKDGNPRLGEVPILFTMKSPLGKTEGNGEIESAPLSSLKQRVGGDRNRSREEIDSNEKKTIREIYNRKHSQSTIKLVFFREIYNRKHGQSRIKLRC</sequence>
<evidence type="ECO:0000256" key="6">
    <source>
        <dbReference type="ARBA" id="ARBA00022490"/>
    </source>
</evidence>
<comment type="similarity">
    <text evidence="4">Belongs to the ECSIT family.</text>
</comment>
<dbReference type="AlphaFoldDB" id="A0A8D8SQH9"/>
<keyword evidence="8" id="KW-0391">Immunity</keyword>
<evidence type="ECO:0000259" key="13">
    <source>
        <dbReference type="SMART" id="SM01284"/>
    </source>
</evidence>